<feature type="transmembrane region" description="Helical" evidence="6">
    <location>
        <begin position="81"/>
        <end position="102"/>
    </location>
</feature>
<dbReference type="AlphaFoldDB" id="A0A938YVS4"/>
<keyword evidence="5 6" id="KW-0472">Membrane</keyword>
<comment type="similarity">
    <text evidence="2">Belongs to the TspO/BZRP family.</text>
</comment>
<organism evidence="7 8">
    <name type="scientific">Candidatus Iainarchaeum sp</name>
    <dbReference type="NCBI Taxonomy" id="3101447"/>
    <lineage>
        <taxon>Archaea</taxon>
        <taxon>Candidatus Iainarchaeota</taxon>
        <taxon>Candidatus Iainarchaeia</taxon>
        <taxon>Candidatus Iainarchaeales</taxon>
        <taxon>Candidatus Iainarchaeaceae</taxon>
        <taxon>Candidatus Iainarchaeum</taxon>
    </lineage>
</organism>
<evidence type="ECO:0000256" key="3">
    <source>
        <dbReference type="ARBA" id="ARBA00022692"/>
    </source>
</evidence>
<dbReference type="EMBL" id="JAFGDB010000015">
    <property type="protein sequence ID" value="MBN2067012.1"/>
    <property type="molecule type" value="Genomic_DNA"/>
</dbReference>
<accession>A0A938YVS4</accession>
<evidence type="ECO:0000313" key="8">
    <source>
        <dbReference type="Proteomes" id="UP000809243"/>
    </source>
</evidence>
<evidence type="ECO:0000256" key="5">
    <source>
        <dbReference type="ARBA" id="ARBA00023136"/>
    </source>
</evidence>
<comment type="subcellular location">
    <subcellularLocation>
        <location evidence="1">Membrane</location>
        <topology evidence="1">Multi-pass membrane protein</topology>
    </subcellularLocation>
</comment>
<dbReference type="Proteomes" id="UP000809243">
    <property type="component" value="Unassembled WGS sequence"/>
</dbReference>
<comment type="caution">
    <text evidence="7">The sequence shown here is derived from an EMBL/GenBank/DDBJ whole genome shotgun (WGS) entry which is preliminary data.</text>
</comment>
<dbReference type="InterPro" id="IPR038330">
    <property type="entry name" value="TspO/MBR-related_sf"/>
</dbReference>
<dbReference type="Pfam" id="PF03073">
    <property type="entry name" value="TspO_MBR"/>
    <property type="match status" value="1"/>
</dbReference>
<feature type="transmembrane region" description="Helical" evidence="6">
    <location>
        <begin position="108"/>
        <end position="127"/>
    </location>
</feature>
<keyword evidence="4 6" id="KW-1133">Transmembrane helix</keyword>
<dbReference type="Gene3D" id="1.20.1260.100">
    <property type="entry name" value="TspO/MBR protein"/>
    <property type="match status" value="1"/>
</dbReference>
<dbReference type="GO" id="GO:0016020">
    <property type="term" value="C:membrane"/>
    <property type="evidence" value="ECO:0007669"/>
    <property type="project" value="UniProtKB-SubCell"/>
</dbReference>
<sequence length="159" mass="17642">MKAGSIAKLAISILLCQAAGILGSVFTFQAIPNWYAALEKPWFTPPNWAFGPVWIALYTLMGIALFLVWQKGLETKKAKLAIGIFGVQLALNAIWSIIFFGMQMPFPAFIEILLLWIAIAATIVKFWPISRKAALLLIPYIVWVSIATALNYSVWVLNA</sequence>
<dbReference type="PANTHER" id="PTHR10057">
    <property type="entry name" value="PERIPHERAL-TYPE BENZODIAZEPINE RECEPTOR"/>
    <property type="match status" value="1"/>
</dbReference>
<evidence type="ECO:0000256" key="1">
    <source>
        <dbReference type="ARBA" id="ARBA00004141"/>
    </source>
</evidence>
<dbReference type="GO" id="GO:0033013">
    <property type="term" value="P:tetrapyrrole metabolic process"/>
    <property type="evidence" value="ECO:0007669"/>
    <property type="project" value="UniProtKB-ARBA"/>
</dbReference>
<evidence type="ECO:0000256" key="2">
    <source>
        <dbReference type="ARBA" id="ARBA00007524"/>
    </source>
</evidence>
<dbReference type="PIRSF" id="PIRSF005859">
    <property type="entry name" value="PBR"/>
    <property type="match status" value="1"/>
</dbReference>
<feature type="transmembrane region" description="Helical" evidence="6">
    <location>
        <begin position="134"/>
        <end position="155"/>
    </location>
</feature>
<dbReference type="InterPro" id="IPR004307">
    <property type="entry name" value="TspO_MBR"/>
</dbReference>
<evidence type="ECO:0000313" key="7">
    <source>
        <dbReference type="EMBL" id="MBN2067012.1"/>
    </source>
</evidence>
<evidence type="ECO:0000256" key="6">
    <source>
        <dbReference type="SAM" id="Phobius"/>
    </source>
</evidence>
<gene>
    <name evidence="7" type="ORF">JW744_00935</name>
</gene>
<evidence type="ECO:0000256" key="4">
    <source>
        <dbReference type="ARBA" id="ARBA00022989"/>
    </source>
</evidence>
<proteinExistence type="inferred from homology"/>
<dbReference type="PANTHER" id="PTHR10057:SF0">
    <property type="entry name" value="TRANSLOCATOR PROTEIN"/>
    <property type="match status" value="1"/>
</dbReference>
<name>A0A938YVS4_9ARCH</name>
<reference evidence="7" key="1">
    <citation type="submission" date="2021-01" db="EMBL/GenBank/DDBJ databases">
        <title>Active Sulfur Cycling in an Early Earth Analoge.</title>
        <authorList>
            <person name="Hahn C.R."/>
            <person name="Youssef N.H."/>
            <person name="Elshahed M."/>
        </authorList>
    </citation>
    <scope>NUCLEOTIDE SEQUENCE</scope>
    <source>
        <strain evidence="7">Zod_Metabat.1151</strain>
    </source>
</reference>
<dbReference type="CDD" id="cd15904">
    <property type="entry name" value="TSPO_MBR"/>
    <property type="match status" value="1"/>
</dbReference>
<keyword evidence="3 6" id="KW-0812">Transmembrane</keyword>
<feature type="transmembrane region" description="Helical" evidence="6">
    <location>
        <begin position="51"/>
        <end position="69"/>
    </location>
</feature>
<dbReference type="FunFam" id="1.20.1260.100:FF:000001">
    <property type="entry name" value="translocator protein 2"/>
    <property type="match status" value="1"/>
</dbReference>
<protein>
    <submittedName>
        <fullName evidence="7">Tryptophan-rich sensory protein</fullName>
    </submittedName>
</protein>